<dbReference type="InterPro" id="IPR001494">
    <property type="entry name" value="Importin-beta_N"/>
</dbReference>
<dbReference type="InterPro" id="IPR011989">
    <property type="entry name" value="ARM-like"/>
</dbReference>
<feature type="coiled-coil region" evidence="8">
    <location>
        <begin position="1145"/>
        <end position="1172"/>
    </location>
</feature>
<dbReference type="GO" id="GO:0051028">
    <property type="term" value="P:mRNA transport"/>
    <property type="evidence" value="ECO:0007669"/>
    <property type="project" value="UniProtKB-KW"/>
</dbReference>
<feature type="region of interest" description="Disordered" evidence="9">
    <location>
        <begin position="1241"/>
        <end position="1376"/>
    </location>
</feature>
<proteinExistence type="inferred from homology"/>
<dbReference type="Gene3D" id="1.25.10.10">
    <property type="entry name" value="Leucine-rich Repeat Variant"/>
    <property type="match status" value="1"/>
</dbReference>
<dbReference type="Pfam" id="PF08389">
    <property type="entry name" value="Xpo1"/>
    <property type="match status" value="1"/>
</dbReference>
<dbReference type="InterPro" id="IPR016024">
    <property type="entry name" value="ARM-type_fold"/>
</dbReference>
<reference evidence="11" key="1">
    <citation type="submission" date="2020-11" db="EMBL/GenBank/DDBJ databases">
        <authorList>
            <person name="Tran Van P."/>
        </authorList>
    </citation>
    <scope>NUCLEOTIDE SEQUENCE</scope>
</reference>
<dbReference type="InterPro" id="IPR040485">
    <property type="entry name" value="XPO1_repeat_3"/>
</dbReference>
<evidence type="ECO:0000313" key="11">
    <source>
        <dbReference type="EMBL" id="CAD7587485.1"/>
    </source>
</evidence>
<dbReference type="GO" id="GO:0031267">
    <property type="term" value="F:small GTPase binding"/>
    <property type="evidence" value="ECO:0007669"/>
    <property type="project" value="InterPro"/>
</dbReference>
<gene>
    <name evidence="11" type="ORF">TGEB3V08_LOCUS1677</name>
</gene>
<dbReference type="Pfam" id="PF08767">
    <property type="entry name" value="CRM1_C"/>
    <property type="match status" value="1"/>
</dbReference>
<feature type="domain" description="Importin N-terminal" evidence="10">
    <location>
        <begin position="41"/>
        <end position="107"/>
    </location>
</feature>
<evidence type="ECO:0000256" key="6">
    <source>
        <dbReference type="ARBA" id="ARBA00023242"/>
    </source>
</evidence>
<protein>
    <recommendedName>
        <fullName evidence="7">Exportin-1</fullName>
    </recommendedName>
</protein>
<dbReference type="SMART" id="SM01102">
    <property type="entry name" value="CRM1_C"/>
    <property type="match status" value="1"/>
</dbReference>
<keyword evidence="6" id="KW-0539">Nucleus</keyword>
<comment type="similarity">
    <text evidence="2">Belongs to the exportin family.</text>
</comment>
<evidence type="ECO:0000256" key="9">
    <source>
        <dbReference type="SAM" id="MobiDB-lite"/>
    </source>
</evidence>
<dbReference type="GO" id="GO:0006611">
    <property type="term" value="P:protein export from nucleus"/>
    <property type="evidence" value="ECO:0007669"/>
    <property type="project" value="InterPro"/>
</dbReference>
<accession>A0A7R9PHU3</accession>
<keyword evidence="8" id="KW-0175">Coiled coil</keyword>
<dbReference type="InterPro" id="IPR013598">
    <property type="entry name" value="Exportin-1/Importin-b-like"/>
</dbReference>
<keyword evidence="4" id="KW-0509">mRNA transport</keyword>
<dbReference type="Pfam" id="PF18787">
    <property type="entry name" value="CRM1_repeat_3"/>
    <property type="match status" value="1"/>
</dbReference>
<organism evidence="11">
    <name type="scientific">Timema genevievae</name>
    <name type="common">Walking stick</name>
    <dbReference type="NCBI Taxonomy" id="629358"/>
    <lineage>
        <taxon>Eukaryota</taxon>
        <taxon>Metazoa</taxon>
        <taxon>Ecdysozoa</taxon>
        <taxon>Arthropoda</taxon>
        <taxon>Hexapoda</taxon>
        <taxon>Insecta</taxon>
        <taxon>Pterygota</taxon>
        <taxon>Neoptera</taxon>
        <taxon>Polyneoptera</taxon>
        <taxon>Phasmatodea</taxon>
        <taxon>Timematodea</taxon>
        <taxon>Timematoidea</taxon>
        <taxon>Timematidae</taxon>
        <taxon>Timema</taxon>
    </lineage>
</organism>
<keyword evidence="3" id="KW-0813">Transport</keyword>
<feature type="coiled-coil region" evidence="8">
    <location>
        <begin position="997"/>
        <end position="1031"/>
    </location>
</feature>
<feature type="compositionally biased region" description="Low complexity" evidence="9">
    <location>
        <begin position="1352"/>
        <end position="1361"/>
    </location>
</feature>
<name>A0A7R9PHU3_TIMGE</name>
<dbReference type="GO" id="GO:0005737">
    <property type="term" value="C:cytoplasm"/>
    <property type="evidence" value="ECO:0007669"/>
    <property type="project" value="TreeGrafter"/>
</dbReference>
<dbReference type="SUPFAM" id="SSF48371">
    <property type="entry name" value="ARM repeat"/>
    <property type="match status" value="1"/>
</dbReference>
<sequence>MSVVANPAAKLLDFSQKLDIQLLDTVVGCLYTGIGDQQRVAQEVLTTLKEHPDAWTRVDTILEFSQNQQTKYYALQILEQVIKTRWKVLPRNQCEGIKKYIVNLIIKVSSDAESLEREKIYLNKLNMILVQVLKREWPKNWETFIPDIVGASKTNESLCQNNMAILKLLSEEVFDFSSGQLTQTKAKHLKDSMCSEFSQIFTLCQFVMDSSQNAPLVGATLETLLRFLNWIPLGYIFETKLIETLITKFLNVPMFRNVTLKCLTEIAGVTVPNYDEMFIILFSETMQHLETMLPVSTNIKDAYATGSDQEQNFIQNLAMFLCTYLKEHGTLVEKKQLLDTLMKALHYIVLISSVEDVEIFKICLEYWNGLAADLYREHPSFPTFLGRTNNTIPPRRQFYSDVLTKVRYIMISRMAKPEEVLVVENENGEVVREFMKDTDSINLYKNMRETLVYLTHLDCIDTERVMTEKLQNQVNGTEWSWKNLNTLCWAIGSISGAMHEEDEKRFLVTVIKDLLGLCEQKKGKDNKAIIASNIMYVVGQYPRFLRAHWKFLKTVVNKLFEFMHETHDGVQDMACDTFIKIALKCRRHFVTVQIGEVIPFIEEILNTLSTIICDLQTQQIQTFYEAVCYMISAQMDQLIQEQLIEKCMALPNQIWDEVISQASKNVEVLKDQEAVKQLSSILKTNVRACKALGHPYVMQLGRIYLDMLNVYKVMSENISQAIELNGEAVTRQPLIKSMRVVKKETLKLISDWVSRSTDHVMVLENFIPPLLDAVLLDYQRTAVPSAREPEVLSAMAIIVNKLEGNITSEVPKIFDAVFECTLEMINKDFEEYPEHRTNFFLLLQNEKLQSLITAANEKIALLEEDIHQLNFSLQEKEEKEEELLRNSEIIQTQIKEALDGKAAEVLKLSQDLECLQLTLEEVKQALAIRDSEVTVLQDCLKQLRSSDDEMEGVDRFQALLDVGRVRAELKMAVVERDSLAERLQGEEDARRLLEDHVKIVTKEVEKLRIDYEEAEKEKLESQTRLEVLSNYFKQKETQLQKELGLQEAMNIQKDDNFVSTFERIKHLQDEVENYNGEVSSSTTSLNTADGHLSPKKKKKIKVKRLRQNYGSQVDTLKKEIIDQERGLKSQLSTFEKKSHENWVAARQAERRLEEARQEAGQLRNRLTIVEKNITNTPNGDTSLKMNDRLVSESNGELLVDLPVSPPLPQHFQRDGLPLSPLPFMPPPHFLGMPPPFLPPPPGMPFLPPPPPPLFPGDRRPPPLGRMSSPPLRYSPPPRGGYSPTYDTEDQSPPPSPPGRSYRSPPRFTDPDSYRERSPPPHLRWHEPVGHHRSSGFRPLPPPVRNSPREPRGSAVSSGHSSESLEKSSRHSENMHV</sequence>
<dbReference type="GO" id="GO:0000055">
    <property type="term" value="P:ribosomal large subunit export from nucleus"/>
    <property type="evidence" value="ECO:0007669"/>
    <property type="project" value="TreeGrafter"/>
</dbReference>
<dbReference type="GO" id="GO:0000056">
    <property type="term" value="P:ribosomal small subunit export from nucleus"/>
    <property type="evidence" value="ECO:0007669"/>
    <property type="project" value="TreeGrafter"/>
</dbReference>
<evidence type="ECO:0000256" key="1">
    <source>
        <dbReference type="ARBA" id="ARBA00004123"/>
    </source>
</evidence>
<evidence type="ECO:0000259" key="10">
    <source>
        <dbReference type="PROSITE" id="PS50166"/>
    </source>
</evidence>
<dbReference type="SMART" id="SM00913">
    <property type="entry name" value="IBN_N"/>
    <property type="match status" value="1"/>
</dbReference>
<dbReference type="InterPro" id="IPR045065">
    <property type="entry name" value="XPO1/5"/>
</dbReference>
<dbReference type="InterPro" id="IPR041123">
    <property type="entry name" value="CRM1_repeat"/>
</dbReference>
<dbReference type="PANTHER" id="PTHR11223:SF2">
    <property type="entry name" value="EXPORTIN-1"/>
    <property type="match status" value="1"/>
</dbReference>
<evidence type="ECO:0000256" key="7">
    <source>
        <dbReference type="ARBA" id="ARBA00073514"/>
    </source>
</evidence>
<dbReference type="InterPro" id="IPR014877">
    <property type="entry name" value="XPO1_C_dom"/>
</dbReference>
<dbReference type="FunFam" id="1.25.10.10:FF:001255">
    <property type="entry name" value="Exportin 1"/>
    <property type="match status" value="1"/>
</dbReference>
<dbReference type="EMBL" id="OE839503">
    <property type="protein sequence ID" value="CAD7587485.1"/>
    <property type="molecule type" value="Genomic_DNA"/>
</dbReference>
<feature type="compositionally biased region" description="Polar residues" evidence="9">
    <location>
        <begin position="1076"/>
        <end position="1087"/>
    </location>
</feature>
<feature type="region of interest" description="Disordered" evidence="9">
    <location>
        <begin position="1075"/>
        <end position="1097"/>
    </location>
</feature>
<comment type="subcellular location">
    <subcellularLocation>
        <location evidence="1">Nucleus</location>
    </subcellularLocation>
</comment>
<dbReference type="InterPro" id="IPR041235">
    <property type="entry name" value="Exp1_repeat_2"/>
</dbReference>
<dbReference type="PROSITE" id="PS50166">
    <property type="entry name" value="IMPORTIN_B_NT"/>
    <property type="match status" value="1"/>
</dbReference>
<dbReference type="Pfam" id="PF18784">
    <property type="entry name" value="CRM1_repeat_2"/>
    <property type="match status" value="1"/>
</dbReference>
<evidence type="ECO:0000256" key="3">
    <source>
        <dbReference type="ARBA" id="ARBA00022448"/>
    </source>
</evidence>
<feature type="compositionally biased region" description="Basic and acidic residues" evidence="9">
    <location>
        <begin position="1362"/>
        <end position="1376"/>
    </location>
</feature>
<feature type="compositionally biased region" description="Pro residues" evidence="9">
    <location>
        <begin position="1241"/>
        <end position="1254"/>
    </location>
</feature>
<evidence type="ECO:0000256" key="4">
    <source>
        <dbReference type="ARBA" id="ARBA00022816"/>
    </source>
</evidence>
<feature type="compositionally biased region" description="Basic and acidic residues" evidence="9">
    <location>
        <begin position="1308"/>
        <end position="1329"/>
    </location>
</feature>
<dbReference type="Pfam" id="PF18777">
    <property type="entry name" value="CRM1_repeat"/>
    <property type="match status" value="1"/>
</dbReference>
<evidence type="ECO:0000256" key="8">
    <source>
        <dbReference type="SAM" id="Coils"/>
    </source>
</evidence>
<keyword evidence="5" id="KW-0653">Protein transport</keyword>
<dbReference type="GO" id="GO:0005634">
    <property type="term" value="C:nucleus"/>
    <property type="evidence" value="ECO:0007669"/>
    <property type="project" value="UniProtKB-SubCell"/>
</dbReference>
<dbReference type="GO" id="GO:0005049">
    <property type="term" value="F:nuclear export signal receptor activity"/>
    <property type="evidence" value="ECO:0007669"/>
    <property type="project" value="InterPro"/>
</dbReference>
<dbReference type="PANTHER" id="PTHR11223">
    <property type="entry name" value="EXPORTIN 1/5"/>
    <property type="match status" value="1"/>
</dbReference>
<dbReference type="Pfam" id="PF03810">
    <property type="entry name" value="IBN_N"/>
    <property type="match status" value="1"/>
</dbReference>
<evidence type="ECO:0000256" key="2">
    <source>
        <dbReference type="ARBA" id="ARBA00009466"/>
    </source>
</evidence>
<feature type="coiled-coil region" evidence="8">
    <location>
        <begin position="845"/>
        <end position="925"/>
    </location>
</feature>
<evidence type="ECO:0000256" key="5">
    <source>
        <dbReference type="ARBA" id="ARBA00022927"/>
    </source>
</evidence>